<dbReference type="PANTHER" id="PTHR13271">
    <property type="entry name" value="UNCHARACTERIZED PUTATIVE METHYLTRANSFERASE"/>
    <property type="match status" value="1"/>
</dbReference>
<evidence type="ECO:0000256" key="2">
    <source>
        <dbReference type="ARBA" id="ARBA00022679"/>
    </source>
</evidence>
<evidence type="ECO:0000313" key="5">
    <source>
        <dbReference type="EMBL" id="KAL3401188.1"/>
    </source>
</evidence>
<comment type="similarity">
    <text evidence="4">Belongs to the class V-like SAM-binding methyltransferase superfamily. SETD3 actin-histidine methyltransferase family.</text>
</comment>
<dbReference type="InterPro" id="IPR046341">
    <property type="entry name" value="SET_dom_sf"/>
</dbReference>
<dbReference type="EC" id="2.1.1.85" evidence="4"/>
<evidence type="ECO:0000256" key="1">
    <source>
        <dbReference type="ARBA" id="ARBA00022603"/>
    </source>
</evidence>
<reference evidence="5 6" key="1">
    <citation type="journal article" date="2024" name="bioRxiv">
        <title>A reference genome for Trichogramma kaykai: A tiny desert-dwelling parasitoid wasp with competing sex-ratio distorters.</title>
        <authorList>
            <person name="Culotta J."/>
            <person name="Lindsey A.R."/>
        </authorList>
    </citation>
    <scope>NUCLEOTIDE SEQUENCE [LARGE SCALE GENOMIC DNA]</scope>
    <source>
        <strain evidence="5 6">KSX58</strain>
    </source>
</reference>
<keyword evidence="6" id="KW-1185">Reference proteome</keyword>
<dbReference type="Gene3D" id="3.90.1410.10">
    <property type="entry name" value="set domain protein methyltransferase, domain 1"/>
    <property type="match status" value="1"/>
</dbReference>
<comment type="caution">
    <text evidence="5">The sequence shown here is derived from an EMBL/GenBank/DDBJ whole genome shotgun (WGS) entry which is preliminary data.</text>
</comment>
<dbReference type="InterPro" id="IPR050600">
    <property type="entry name" value="SETD3_SETD6_MTase"/>
</dbReference>
<sequence length="222" mass="25692">MIKAFSFEDNIARIIVVCSQNIEDNQSWHNFVEIDGILNSIMELEKAEVIEIDRHDSLKDLTEWVKHEGACIDNVSIAFFPNYGYGLQATNDMNENDLILQIPHKLIFNVHTAAPELEIIKSDIILKQMPNIALALALLFERCKNSSKWNFYIKSLPRSYSTVLYMKPQDLEILKGCPSLDGAIKQIRNVARQYAYFKMILHKTKNDSITKLKKSFTYENFR</sequence>
<keyword evidence="3 4" id="KW-0949">S-adenosyl-L-methionine</keyword>
<evidence type="ECO:0000256" key="3">
    <source>
        <dbReference type="ARBA" id="ARBA00022691"/>
    </source>
</evidence>
<evidence type="ECO:0000313" key="6">
    <source>
        <dbReference type="Proteomes" id="UP001627154"/>
    </source>
</evidence>
<dbReference type="EMBL" id="JBJJXI010000049">
    <property type="protein sequence ID" value="KAL3401188.1"/>
    <property type="molecule type" value="Genomic_DNA"/>
</dbReference>
<dbReference type="PROSITE" id="PS51565">
    <property type="entry name" value="SAM_MT85_SETD3"/>
    <property type="match status" value="1"/>
</dbReference>
<keyword evidence="2 4" id="KW-0808">Transferase</keyword>
<name>A0ABD2X8H5_9HYME</name>
<accession>A0ABD2X8H5</accession>
<evidence type="ECO:0000256" key="4">
    <source>
        <dbReference type="PROSITE-ProRule" id="PRU00898"/>
    </source>
</evidence>
<dbReference type="GO" id="GO:0032259">
    <property type="term" value="P:methylation"/>
    <property type="evidence" value="ECO:0007669"/>
    <property type="project" value="UniProtKB-KW"/>
</dbReference>
<dbReference type="GO" id="GO:0018064">
    <property type="term" value="F:protein-L-histidine N-tele-methyltransferase activity"/>
    <property type="evidence" value="ECO:0007669"/>
    <property type="project" value="UniProtKB-EC"/>
</dbReference>
<gene>
    <name evidence="5" type="ORF">TKK_005795</name>
</gene>
<keyword evidence="1 4" id="KW-0489">Methyltransferase</keyword>
<dbReference type="AlphaFoldDB" id="A0ABD2X8H5"/>
<dbReference type="PANTHER" id="PTHR13271:SF47">
    <property type="entry name" value="ACTIN-HISTIDINE N-METHYLTRANSFERASE"/>
    <property type="match status" value="1"/>
</dbReference>
<organism evidence="5 6">
    <name type="scientific">Trichogramma kaykai</name>
    <dbReference type="NCBI Taxonomy" id="54128"/>
    <lineage>
        <taxon>Eukaryota</taxon>
        <taxon>Metazoa</taxon>
        <taxon>Ecdysozoa</taxon>
        <taxon>Arthropoda</taxon>
        <taxon>Hexapoda</taxon>
        <taxon>Insecta</taxon>
        <taxon>Pterygota</taxon>
        <taxon>Neoptera</taxon>
        <taxon>Endopterygota</taxon>
        <taxon>Hymenoptera</taxon>
        <taxon>Apocrita</taxon>
        <taxon>Proctotrupomorpha</taxon>
        <taxon>Chalcidoidea</taxon>
        <taxon>Trichogrammatidae</taxon>
        <taxon>Trichogramma</taxon>
    </lineage>
</organism>
<protein>
    <recommendedName>
        <fullName evidence="4">protein-histidine N-methyltransferase</fullName>
        <ecNumber evidence="4">2.1.1.85</ecNumber>
    </recommendedName>
</protein>
<dbReference type="SUPFAM" id="SSF82199">
    <property type="entry name" value="SET domain"/>
    <property type="match status" value="1"/>
</dbReference>
<proteinExistence type="inferred from homology"/>
<dbReference type="Proteomes" id="UP001627154">
    <property type="component" value="Unassembled WGS sequence"/>
</dbReference>
<comment type="catalytic activity">
    <reaction evidence="4">
        <text>L-histidyl-[protein] + S-adenosyl-L-methionine = N(tele)-methyl-L-histidyl-[protein] + S-adenosyl-L-homocysteine + H(+)</text>
        <dbReference type="Rhea" id="RHEA:19369"/>
        <dbReference type="Rhea" id="RHEA-COMP:9745"/>
        <dbReference type="Rhea" id="RHEA-COMP:11600"/>
        <dbReference type="ChEBI" id="CHEBI:15378"/>
        <dbReference type="ChEBI" id="CHEBI:16367"/>
        <dbReference type="ChEBI" id="CHEBI:29979"/>
        <dbReference type="ChEBI" id="CHEBI:57856"/>
        <dbReference type="ChEBI" id="CHEBI:59789"/>
        <dbReference type="EC" id="2.1.1.85"/>
    </reaction>
</comment>
<dbReference type="InterPro" id="IPR025785">
    <property type="entry name" value="SETD3"/>
</dbReference>